<sequence>MEDKMKLKIDKELIKKYGYFLVGALILLLIYKILDNFGIIASTFIKGGHRVFVILEPVLLGGVLAYFLFRPMRSIEKFIFKIFPKSQNQSRTVRMISIIIIYIITIVLIVLFFYATIPSVASSFKSLVNQMPENLAIIDHFLGNSLLQGGATQDVLSSLKYTIDGFKSFTLQDIMNQIAAYLGTNPESLSDIGSVALVFVKGTLEFIVSFFIVFFIGLYLMLDAERIIEQVDRFAKAIMNKTLYNGTHWAGIMIDDVFYKYFTGKILISIFVGFLYYLGLLVIGVDYAPLFAVILGVANMIPYFGPIIGGTTSVLITLIDDPIKALWVGIWVIVLFQLEGNVIAPNVLGKIVKLNPFWILVSVVIGGSLFGILGMFIAIPVFAIIKVFLEEALTRWELHKDKLAVENPIDDREN</sequence>
<keyword evidence="4" id="KW-1003">Cell membrane</keyword>
<reference evidence="9" key="1">
    <citation type="submission" date="2019-10" db="EMBL/GenBank/DDBJ databases">
        <authorList>
            <person name="Ross D.E."/>
            <person name="Gulliver D."/>
        </authorList>
    </citation>
    <scope>NUCLEOTIDE SEQUENCE</scope>
    <source>
        <strain evidence="9">DER-2019</strain>
    </source>
</reference>
<feature type="transmembrane region" description="Helical" evidence="8">
    <location>
        <begin position="95"/>
        <end position="117"/>
    </location>
</feature>
<dbReference type="PANTHER" id="PTHR21716">
    <property type="entry name" value="TRANSMEMBRANE PROTEIN"/>
    <property type="match status" value="1"/>
</dbReference>
<feature type="transmembrane region" description="Helical" evidence="8">
    <location>
        <begin position="291"/>
        <end position="318"/>
    </location>
</feature>
<dbReference type="OrthoDB" id="9793390at2"/>
<feature type="transmembrane region" description="Helical" evidence="8">
    <location>
        <begin position="325"/>
        <end position="344"/>
    </location>
</feature>
<dbReference type="Pfam" id="PF01594">
    <property type="entry name" value="AI-2E_transport"/>
    <property type="match status" value="1"/>
</dbReference>
<evidence type="ECO:0000256" key="5">
    <source>
        <dbReference type="ARBA" id="ARBA00022692"/>
    </source>
</evidence>
<reference evidence="9" key="2">
    <citation type="submission" date="2020-10" db="EMBL/GenBank/DDBJ databases">
        <title>Comparative genomics of the Acetobacterium genus.</title>
        <authorList>
            <person name="Marshall C."/>
            <person name="May H."/>
            <person name="Norman S."/>
        </authorList>
    </citation>
    <scope>NUCLEOTIDE SEQUENCE</scope>
    <source>
        <strain evidence="9">DER-2019</strain>
    </source>
</reference>
<organism evidence="9 10">
    <name type="scientific">Acetobacterium paludosum</name>
    <dbReference type="NCBI Taxonomy" id="52693"/>
    <lineage>
        <taxon>Bacteria</taxon>
        <taxon>Bacillati</taxon>
        <taxon>Bacillota</taxon>
        <taxon>Clostridia</taxon>
        <taxon>Eubacteriales</taxon>
        <taxon>Eubacteriaceae</taxon>
        <taxon>Acetobacterium</taxon>
    </lineage>
</organism>
<dbReference type="GO" id="GO:0005886">
    <property type="term" value="C:plasma membrane"/>
    <property type="evidence" value="ECO:0007669"/>
    <property type="project" value="UniProtKB-SubCell"/>
</dbReference>
<evidence type="ECO:0000256" key="4">
    <source>
        <dbReference type="ARBA" id="ARBA00022475"/>
    </source>
</evidence>
<comment type="subcellular location">
    <subcellularLocation>
        <location evidence="1">Cell membrane</location>
        <topology evidence="1">Multi-pass membrane protein</topology>
    </subcellularLocation>
</comment>
<feature type="transmembrane region" description="Helical" evidence="8">
    <location>
        <begin position="51"/>
        <end position="69"/>
    </location>
</feature>
<evidence type="ECO:0000313" key="9">
    <source>
        <dbReference type="EMBL" id="MBC3889915.1"/>
    </source>
</evidence>
<dbReference type="InterPro" id="IPR002549">
    <property type="entry name" value="AI-2E-like"/>
</dbReference>
<accession>A0A923HZD6</accession>
<evidence type="ECO:0000256" key="1">
    <source>
        <dbReference type="ARBA" id="ARBA00004651"/>
    </source>
</evidence>
<dbReference type="PANTHER" id="PTHR21716:SF53">
    <property type="entry name" value="PERMEASE PERM-RELATED"/>
    <property type="match status" value="1"/>
</dbReference>
<name>A0A923HZD6_9FIRM</name>
<keyword evidence="10" id="KW-1185">Reference proteome</keyword>
<keyword evidence="5 8" id="KW-0812">Transmembrane</keyword>
<feature type="transmembrane region" description="Helical" evidence="8">
    <location>
        <begin position="20"/>
        <end position="45"/>
    </location>
</feature>
<dbReference type="AlphaFoldDB" id="A0A923HZD6"/>
<evidence type="ECO:0000256" key="8">
    <source>
        <dbReference type="SAM" id="Phobius"/>
    </source>
</evidence>
<feature type="transmembrane region" description="Helical" evidence="8">
    <location>
        <begin position="266"/>
        <end position="285"/>
    </location>
</feature>
<evidence type="ECO:0000256" key="7">
    <source>
        <dbReference type="ARBA" id="ARBA00023136"/>
    </source>
</evidence>
<keyword evidence="7 8" id="KW-0472">Membrane</keyword>
<evidence type="ECO:0000256" key="6">
    <source>
        <dbReference type="ARBA" id="ARBA00022989"/>
    </source>
</evidence>
<proteinExistence type="inferred from homology"/>
<dbReference type="Proteomes" id="UP000616595">
    <property type="component" value="Unassembled WGS sequence"/>
</dbReference>
<keyword evidence="6 8" id="KW-1133">Transmembrane helix</keyword>
<feature type="transmembrane region" description="Helical" evidence="8">
    <location>
        <begin position="195"/>
        <end position="220"/>
    </location>
</feature>
<gene>
    <name evidence="9" type="ORF">GH810_16550</name>
</gene>
<comment type="caution">
    <text evidence="9">The sequence shown here is derived from an EMBL/GenBank/DDBJ whole genome shotgun (WGS) entry which is preliminary data.</text>
</comment>
<protein>
    <submittedName>
        <fullName evidence="9">AI-2E family transporter</fullName>
    </submittedName>
</protein>
<evidence type="ECO:0000256" key="3">
    <source>
        <dbReference type="ARBA" id="ARBA00022448"/>
    </source>
</evidence>
<dbReference type="EMBL" id="WJBD01000030">
    <property type="protein sequence ID" value="MBC3889915.1"/>
    <property type="molecule type" value="Genomic_DNA"/>
</dbReference>
<feature type="transmembrane region" description="Helical" evidence="8">
    <location>
        <begin position="356"/>
        <end position="389"/>
    </location>
</feature>
<evidence type="ECO:0000256" key="2">
    <source>
        <dbReference type="ARBA" id="ARBA00009773"/>
    </source>
</evidence>
<evidence type="ECO:0000313" key="10">
    <source>
        <dbReference type="Proteomes" id="UP000616595"/>
    </source>
</evidence>
<keyword evidence="3" id="KW-0813">Transport</keyword>
<comment type="similarity">
    <text evidence="2">Belongs to the autoinducer-2 exporter (AI-2E) (TC 2.A.86) family.</text>
</comment>
<dbReference type="GO" id="GO:0055085">
    <property type="term" value="P:transmembrane transport"/>
    <property type="evidence" value="ECO:0007669"/>
    <property type="project" value="TreeGrafter"/>
</dbReference>